<evidence type="ECO:0000256" key="2">
    <source>
        <dbReference type="ARBA" id="ARBA00004370"/>
    </source>
</evidence>
<feature type="domain" description="Histidine kinase" evidence="9">
    <location>
        <begin position="1"/>
        <end position="78"/>
    </location>
</feature>
<protein>
    <recommendedName>
        <fullName evidence="3">histidine kinase</fullName>
        <ecNumber evidence="3">2.7.13.3</ecNumber>
    </recommendedName>
</protein>
<comment type="caution">
    <text evidence="11">The sequence shown here is derived from an EMBL/GenBank/DDBJ whole genome shotgun (WGS) entry which is preliminary data.</text>
</comment>
<evidence type="ECO:0000256" key="6">
    <source>
        <dbReference type="ARBA" id="ARBA00022777"/>
    </source>
</evidence>
<sequence>MKRALINLLGNAIRYAETRIVVRSFLAEQQVIVEVKDDGVGLAPGGEEKIFQRFYSGDAGGSGIGLAISKRLLKGIRGPSMRLTESQKERCSRLKFRFYYFPKKGLNQRFRSLSFL</sequence>
<keyword evidence="6 10" id="KW-0418">Kinase</keyword>
<name>A0A4R5VU24_9BACI</name>
<keyword evidence="5" id="KW-0547">Nucleotide-binding</keyword>
<dbReference type="GO" id="GO:0007234">
    <property type="term" value="P:osmosensory signaling via phosphorelay pathway"/>
    <property type="evidence" value="ECO:0007669"/>
    <property type="project" value="TreeGrafter"/>
</dbReference>
<dbReference type="InterPro" id="IPR050351">
    <property type="entry name" value="BphY/WalK/GraS-like"/>
</dbReference>
<keyword evidence="8" id="KW-0902">Two-component regulatory system</keyword>
<dbReference type="Proteomes" id="UP000295132">
    <property type="component" value="Unassembled WGS sequence"/>
</dbReference>
<accession>A0A4R5VU24</accession>
<dbReference type="CDD" id="cd00075">
    <property type="entry name" value="HATPase"/>
    <property type="match status" value="1"/>
</dbReference>
<keyword evidence="13" id="KW-1185">Reference proteome</keyword>
<gene>
    <name evidence="11" type="ORF">E2K98_08635</name>
    <name evidence="10" type="ORF">RCG21_29880</name>
</gene>
<keyword evidence="7 11" id="KW-0067">ATP-binding</keyword>
<evidence type="ECO:0000313" key="13">
    <source>
        <dbReference type="Proteomes" id="UP001178888"/>
    </source>
</evidence>
<dbReference type="InterPro" id="IPR004358">
    <property type="entry name" value="Sig_transdc_His_kin-like_C"/>
</dbReference>
<evidence type="ECO:0000256" key="4">
    <source>
        <dbReference type="ARBA" id="ARBA00022679"/>
    </source>
</evidence>
<dbReference type="InterPro" id="IPR003594">
    <property type="entry name" value="HATPase_dom"/>
</dbReference>
<dbReference type="Gene3D" id="3.30.565.10">
    <property type="entry name" value="Histidine kinase-like ATPase, C-terminal domain"/>
    <property type="match status" value="1"/>
</dbReference>
<evidence type="ECO:0000256" key="8">
    <source>
        <dbReference type="ARBA" id="ARBA00023012"/>
    </source>
</evidence>
<dbReference type="PANTHER" id="PTHR42878:SF7">
    <property type="entry name" value="SENSOR HISTIDINE KINASE GLRK"/>
    <property type="match status" value="1"/>
</dbReference>
<comment type="catalytic activity">
    <reaction evidence="1">
        <text>ATP + protein L-histidine = ADP + protein N-phospho-L-histidine.</text>
        <dbReference type="EC" id="2.7.13.3"/>
    </reaction>
</comment>
<dbReference type="RefSeq" id="WP_133333852.1">
    <property type="nucleotide sequence ID" value="NZ_JAVGVR010000001.1"/>
</dbReference>
<dbReference type="Proteomes" id="UP001178888">
    <property type="component" value="Unassembled WGS sequence"/>
</dbReference>
<reference evidence="11 12" key="1">
    <citation type="submission" date="2019-03" db="EMBL/GenBank/DDBJ databases">
        <title>Bacillus niacini sp. nov. a Nicotinate-Metabolizing Mesophile Isolated from Soil.</title>
        <authorList>
            <person name="Zhang G."/>
        </authorList>
    </citation>
    <scope>NUCLEOTIDE SEQUENCE [LARGE SCALE GENOMIC DNA]</scope>
    <source>
        <strain evidence="11 12">WN066</strain>
    </source>
</reference>
<evidence type="ECO:0000313" key="11">
    <source>
        <dbReference type="EMBL" id="TDK62123.1"/>
    </source>
</evidence>
<dbReference type="GO" id="GO:0000156">
    <property type="term" value="F:phosphorelay response regulator activity"/>
    <property type="evidence" value="ECO:0007669"/>
    <property type="project" value="TreeGrafter"/>
</dbReference>
<dbReference type="GO" id="GO:0030295">
    <property type="term" value="F:protein kinase activator activity"/>
    <property type="evidence" value="ECO:0007669"/>
    <property type="project" value="TreeGrafter"/>
</dbReference>
<evidence type="ECO:0000313" key="10">
    <source>
        <dbReference type="EMBL" id="MDQ6600482.1"/>
    </source>
</evidence>
<proteinExistence type="predicted"/>
<dbReference type="PANTHER" id="PTHR42878">
    <property type="entry name" value="TWO-COMPONENT HISTIDINE KINASE"/>
    <property type="match status" value="1"/>
</dbReference>
<dbReference type="EMBL" id="JAVGVR010000001">
    <property type="protein sequence ID" value="MDQ6600482.1"/>
    <property type="molecule type" value="Genomic_DNA"/>
</dbReference>
<dbReference type="GO" id="GO:0005524">
    <property type="term" value="F:ATP binding"/>
    <property type="evidence" value="ECO:0007669"/>
    <property type="project" value="UniProtKB-KW"/>
</dbReference>
<evidence type="ECO:0000259" key="9">
    <source>
        <dbReference type="PROSITE" id="PS50109"/>
    </source>
</evidence>
<dbReference type="Pfam" id="PF02518">
    <property type="entry name" value="HATPase_c"/>
    <property type="match status" value="1"/>
</dbReference>
<keyword evidence="4" id="KW-0808">Transferase</keyword>
<evidence type="ECO:0000256" key="3">
    <source>
        <dbReference type="ARBA" id="ARBA00012438"/>
    </source>
</evidence>
<dbReference type="InterPro" id="IPR036890">
    <property type="entry name" value="HATPase_C_sf"/>
</dbReference>
<organism evidence="11 12">
    <name type="scientific">Bacillus salipaludis</name>
    <dbReference type="NCBI Taxonomy" id="2547811"/>
    <lineage>
        <taxon>Bacteria</taxon>
        <taxon>Bacillati</taxon>
        <taxon>Bacillota</taxon>
        <taxon>Bacilli</taxon>
        <taxon>Bacillales</taxon>
        <taxon>Bacillaceae</taxon>
        <taxon>Bacillus</taxon>
    </lineage>
</organism>
<dbReference type="PROSITE" id="PS50109">
    <property type="entry name" value="HIS_KIN"/>
    <property type="match status" value="1"/>
</dbReference>
<dbReference type="PRINTS" id="PR00344">
    <property type="entry name" value="BCTRLSENSOR"/>
</dbReference>
<dbReference type="EMBL" id="SMYO01000004">
    <property type="protein sequence ID" value="TDK62123.1"/>
    <property type="molecule type" value="Genomic_DNA"/>
</dbReference>
<dbReference type="SUPFAM" id="SSF55874">
    <property type="entry name" value="ATPase domain of HSP90 chaperone/DNA topoisomerase II/histidine kinase"/>
    <property type="match status" value="1"/>
</dbReference>
<reference evidence="10" key="2">
    <citation type="submission" date="2023-08" db="EMBL/GenBank/DDBJ databases">
        <title>Nitrogen cycling bacteria in agricultural field soils.</title>
        <authorList>
            <person name="Jang J."/>
        </authorList>
    </citation>
    <scope>NUCLEOTIDE SEQUENCE</scope>
    <source>
        <strain evidence="10">PS3-36</strain>
    </source>
</reference>
<evidence type="ECO:0000256" key="7">
    <source>
        <dbReference type="ARBA" id="ARBA00022840"/>
    </source>
</evidence>
<dbReference type="AlphaFoldDB" id="A0A4R5VU24"/>
<evidence type="ECO:0000313" key="12">
    <source>
        <dbReference type="Proteomes" id="UP000295132"/>
    </source>
</evidence>
<dbReference type="InterPro" id="IPR005467">
    <property type="entry name" value="His_kinase_dom"/>
</dbReference>
<evidence type="ECO:0000256" key="1">
    <source>
        <dbReference type="ARBA" id="ARBA00000085"/>
    </source>
</evidence>
<dbReference type="EC" id="2.7.13.3" evidence="3"/>
<dbReference type="SMART" id="SM00387">
    <property type="entry name" value="HATPase_c"/>
    <property type="match status" value="1"/>
</dbReference>
<dbReference type="GO" id="GO:0004673">
    <property type="term" value="F:protein histidine kinase activity"/>
    <property type="evidence" value="ECO:0007669"/>
    <property type="project" value="UniProtKB-EC"/>
</dbReference>
<comment type="subcellular location">
    <subcellularLocation>
        <location evidence="2">Membrane</location>
    </subcellularLocation>
</comment>
<evidence type="ECO:0000256" key="5">
    <source>
        <dbReference type="ARBA" id="ARBA00022741"/>
    </source>
</evidence>